<name>A0A9P7CYS4_9AGAM</name>
<dbReference type="EMBL" id="JABBWD010000059">
    <property type="protein sequence ID" value="KAG1771363.1"/>
    <property type="molecule type" value="Genomic_DNA"/>
</dbReference>
<accession>A0A9P7CYS4</accession>
<dbReference type="OrthoDB" id="2669721at2759"/>
<protein>
    <submittedName>
        <fullName evidence="1">Uncharacterized protein</fullName>
    </submittedName>
</protein>
<proteinExistence type="predicted"/>
<reference evidence="1" key="1">
    <citation type="journal article" date="2020" name="New Phytol.">
        <title>Comparative genomics reveals dynamic genome evolution in host specialist ectomycorrhizal fungi.</title>
        <authorList>
            <person name="Lofgren L.A."/>
            <person name="Nguyen N.H."/>
            <person name="Vilgalys R."/>
            <person name="Ruytinx J."/>
            <person name="Liao H.L."/>
            <person name="Branco S."/>
            <person name="Kuo A."/>
            <person name="LaButti K."/>
            <person name="Lipzen A."/>
            <person name="Andreopoulos W."/>
            <person name="Pangilinan J."/>
            <person name="Riley R."/>
            <person name="Hundley H."/>
            <person name="Na H."/>
            <person name="Barry K."/>
            <person name="Grigoriev I.V."/>
            <person name="Stajich J.E."/>
            <person name="Kennedy P.G."/>
        </authorList>
    </citation>
    <scope>NUCLEOTIDE SEQUENCE</scope>
    <source>
        <strain evidence="1">DOB743</strain>
    </source>
</reference>
<dbReference type="Proteomes" id="UP000714275">
    <property type="component" value="Unassembled WGS sequence"/>
</dbReference>
<keyword evidence="2" id="KW-1185">Reference proteome</keyword>
<evidence type="ECO:0000313" key="2">
    <source>
        <dbReference type="Proteomes" id="UP000714275"/>
    </source>
</evidence>
<organism evidence="1 2">
    <name type="scientific">Suillus placidus</name>
    <dbReference type="NCBI Taxonomy" id="48579"/>
    <lineage>
        <taxon>Eukaryota</taxon>
        <taxon>Fungi</taxon>
        <taxon>Dikarya</taxon>
        <taxon>Basidiomycota</taxon>
        <taxon>Agaricomycotina</taxon>
        <taxon>Agaricomycetes</taxon>
        <taxon>Agaricomycetidae</taxon>
        <taxon>Boletales</taxon>
        <taxon>Suillineae</taxon>
        <taxon>Suillaceae</taxon>
        <taxon>Suillus</taxon>
    </lineage>
</organism>
<gene>
    <name evidence="1" type="ORF">EV702DRAFT_1201970</name>
</gene>
<evidence type="ECO:0000313" key="1">
    <source>
        <dbReference type="EMBL" id="KAG1771363.1"/>
    </source>
</evidence>
<dbReference type="AlphaFoldDB" id="A0A9P7CYS4"/>
<comment type="caution">
    <text evidence="1">The sequence shown here is derived from an EMBL/GenBank/DDBJ whole genome shotgun (WGS) entry which is preliminary data.</text>
</comment>
<sequence>MFSFPDNNLLELSCHTVSSCQLEDDDVRVIDIKSILGVVGMVPHKPTLLSGVTEDCYFMVEKPGLDIVMFGVPYEGPAAQLDQLDEQEAEAGEDDGDEAGFVVLEVSGEALYMDVEGKETIVQVDYGGEEFNANGTKSKAERQNSKKPEHTKCVCDIHIPQCCSDKELLIHHDLTMPAAPASAGM</sequence>